<dbReference type="RefSeq" id="WP_363798145.1">
    <property type="nucleotide sequence ID" value="NZ_CP159925.1"/>
</dbReference>
<name>A0AAU8MTD4_9GAMM</name>
<protein>
    <recommendedName>
        <fullName evidence="3">Secreted protein</fullName>
    </recommendedName>
</protein>
<sequence length="192" mass="20156">MNAVRAIAVAALLSLAAGAVGAAPHDPQKPSPARGVEPVHPTGWAGWIGRVVPPFPEGFRSNTGGCVGSGSNAEQICARSIGTIDDADDRSVRLYAAELAGHNGNEARWKITDVVPYPKLLRGERVSISTCAVNGAADAGVIAIVDTAVEDAQARETFAAVRWAVRLDRVSGRFVDLDPRQVQCYNEGLDGE</sequence>
<evidence type="ECO:0000313" key="2">
    <source>
        <dbReference type="EMBL" id="XCO75267.1"/>
    </source>
</evidence>
<proteinExistence type="predicted"/>
<feature type="chain" id="PRO_5043784309" description="Secreted protein" evidence="1">
    <location>
        <begin position="23"/>
        <end position="192"/>
    </location>
</feature>
<evidence type="ECO:0008006" key="3">
    <source>
        <dbReference type="Google" id="ProtNLM"/>
    </source>
</evidence>
<dbReference type="AlphaFoldDB" id="A0AAU8MTD4"/>
<feature type="signal peptide" evidence="1">
    <location>
        <begin position="1"/>
        <end position="22"/>
    </location>
</feature>
<evidence type="ECO:0000256" key="1">
    <source>
        <dbReference type="SAM" id="SignalP"/>
    </source>
</evidence>
<dbReference type="EMBL" id="CP159925">
    <property type="protein sequence ID" value="XCO75267.1"/>
    <property type="molecule type" value="Genomic_DNA"/>
</dbReference>
<accession>A0AAU8MTD4</accession>
<organism evidence="2">
    <name type="scientific">Lysobacter firmicutimachus</name>
    <dbReference type="NCBI Taxonomy" id="1792846"/>
    <lineage>
        <taxon>Bacteria</taxon>
        <taxon>Pseudomonadati</taxon>
        <taxon>Pseudomonadota</taxon>
        <taxon>Gammaproteobacteria</taxon>
        <taxon>Lysobacterales</taxon>
        <taxon>Lysobacteraceae</taxon>
        <taxon>Lysobacter</taxon>
    </lineage>
</organism>
<gene>
    <name evidence="2" type="ORF">ABU614_00240</name>
</gene>
<keyword evidence="1" id="KW-0732">Signal</keyword>
<reference evidence="2" key="1">
    <citation type="submission" date="2024-06" db="EMBL/GenBank/DDBJ databases">
        <authorList>
            <person name="Li S."/>
        </authorList>
    </citation>
    <scope>NUCLEOTIDE SEQUENCE</scope>
    <source>
        <strain evidence="2">SR10</strain>
    </source>
</reference>